<dbReference type="Pfam" id="PF01096">
    <property type="entry name" value="Zn_ribbon_TFIIS"/>
    <property type="match status" value="1"/>
</dbReference>
<sequence>MVMFCKTCGNIVTVSKESGANKWVCPSCPYEYAILPQAQVTAKVKLKRKQVDDVMGGEDQWKNVDKTKAHCPKCDNEEAYFMLIQTRSADEPMTQFFKCTNSVCSHRWREA</sequence>
<keyword evidence="4 11" id="KW-0863">Zinc-finger</keyword>
<dbReference type="InterPro" id="IPR012164">
    <property type="entry name" value="Rpa12/Rpb9/Rpc10/TFS"/>
</dbReference>
<feature type="binding site" evidence="10">
    <location>
        <position position="5"/>
    </location>
    <ligand>
        <name>Zn(2+)</name>
        <dbReference type="ChEBI" id="CHEBI:29105"/>
        <label>1</label>
    </ligand>
</feature>
<evidence type="ECO:0000313" key="15">
    <source>
        <dbReference type="Proteomes" id="UP001176521"/>
    </source>
</evidence>
<feature type="binding site" evidence="10">
    <location>
        <position position="104"/>
    </location>
    <ligand>
        <name>Zn(2+)</name>
        <dbReference type="ChEBI" id="CHEBI:29105"/>
        <label>2</label>
    </ligand>
</feature>
<keyword evidence="7 9" id="KW-0804">Transcription</keyword>
<feature type="binding site" evidence="10">
    <location>
        <position position="28"/>
    </location>
    <ligand>
        <name>Zn(2+)</name>
        <dbReference type="ChEBI" id="CHEBI:29105"/>
        <label>1</label>
    </ligand>
</feature>
<evidence type="ECO:0000256" key="7">
    <source>
        <dbReference type="ARBA" id="ARBA00023163"/>
    </source>
</evidence>
<evidence type="ECO:0000256" key="5">
    <source>
        <dbReference type="ARBA" id="ARBA00022833"/>
    </source>
</evidence>
<protein>
    <recommendedName>
        <fullName evidence="9">DNA-directed RNA polymerase subunit</fullName>
    </recommendedName>
</protein>
<comment type="similarity">
    <text evidence="9 12">Belongs to the archaeal rpoM/eukaryotic RPA12/RPB9/RPC11 RNA polymerase family.</text>
</comment>
<evidence type="ECO:0000256" key="10">
    <source>
        <dbReference type="PIRSR" id="PIRSR005586-1"/>
    </source>
</evidence>
<evidence type="ECO:0000256" key="11">
    <source>
        <dbReference type="PIRSR" id="PIRSR005586-2"/>
    </source>
</evidence>
<evidence type="ECO:0000256" key="9">
    <source>
        <dbReference type="PIRNR" id="PIRNR005586"/>
    </source>
</evidence>
<comment type="caution">
    <text evidence="14">The sequence shown here is derived from an EMBL/GenBank/DDBJ whole genome shotgun (WGS) entry which is preliminary data.</text>
</comment>
<accession>A0AAN6GFX0</accession>
<evidence type="ECO:0000256" key="2">
    <source>
        <dbReference type="ARBA" id="ARBA00022478"/>
    </source>
</evidence>
<keyword evidence="3 10" id="KW-0479">Metal-binding</keyword>
<dbReference type="InterPro" id="IPR019761">
    <property type="entry name" value="DNA-dir_RNA_pol-M_15_CS"/>
</dbReference>
<dbReference type="Gene3D" id="2.20.25.10">
    <property type="match status" value="1"/>
</dbReference>
<dbReference type="InterPro" id="IPR006288">
    <property type="entry name" value="TFS"/>
</dbReference>
<dbReference type="NCBIfam" id="TIGR01384">
    <property type="entry name" value="TFS_arch"/>
    <property type="match status" value="1"/>
</dbReference>
<dbReference type="GO" id="GO:0006355">
    <property type="term" value="P:regulation of DNA-templated transcription"/>
    <property type="evidence" value="ECO:0007669"/>
    <property type="project" value="InterPro"/>
</dbReference>
<dbReference type="PROSITE" id="PS01030">
    <property type="entry name" value="RNA_POL_M_15KD"/>
    <property type="match status" value="1"/>
</dbReference>
<dbReference type="EMBL" id="JAPDMQ010000104">
    <property type="protein sequence ID" value="KAK0535034.1"/>
    <property type="molecule type" value="Genomic_DNA"/>
</dbReference>
<dbReference type="PIRSF" id="PIRSF005586">
    <property type="entry name" value="RNApol_RpoM"/>
    <property type="match status" value="1"/>
</dbReference>
<evidence type="ECO:0000313" key="14">
    <source>
        <dbReference type="EMBL" id="KAK0535034.1"/>
    </source>
</evidence>
<evidence type="ECO:0000256" key="12">
    <source>
        <dbReference type="RuleBase" id="RU003474"/>
    </source>
</evidence>
<dbReference type="SUPFAM" id="SSF57783">
    <property type="entry name" value="Zinc beta-ribbon"/>
    <property type="match status" value="1"/>
</dbReference>
<dbReference type="InterPro" id="IPR034014">
    <property type="entry name" value="Zn_ribbon_RPC11_C"/>
</dbReference>
<dbReference type="PROSITE" id="PS51133">
    <property type="entry name" value="ZF_TFIIS_2"/>
    <property type="match status" value="1"/>
</dbReference>
<reference evidence="14" key="1">
    <citation type="journal article" date="2023" name="PhytoFront">
        <title>Draft Genome Resources of Seven Strains of Tilletia horrida, Causal Agent of Kernel Smut of Rice.</title>
        <authorList>
            <person name="Khanal S."/>
            <person name="Antony Babu S."/>
            <person name="Zhou X.G."/>
        </authorList>
    </citation>
    <scope>NUCLEOTIDE SEQUENCE</scope>
    <source>
        <strain evidence="14">TX3</strain>
    </source>
</reference>
<proteinExistence type="inferred from homology"/>
<feature type="binding site" evidence="10">
    <location>
        <position position="8"/>
    </location>
    <ligand>
        <name>Zn(2+)</name>
        <dbReference type="ChEBI" id="CHEBI:29105"/>
        <label>1</label>
    </ligand>
</feature>
<keyword evidence="8 9" id="KW-0539">Nucleus</keyword>
<evidence type="ECO:0000256" key="4">
    <source>
        <dbReference type="ARBA" id="ARBA00022771"/>
    </source>
</evidence>
<evidence type="ECO:0000259" key="13">
    <source>
        <dbReference type="PROSITE" id="PS51133"/>
    </source>
</evidence>
<keyword evidence="5 10" id="KW-0862">Zinc</keyword>
<dbReference type="PANTHER" id="PTHR11239:SF12">
    <property type="entry name" value="DNA-DIRECTED RNA POLYMERASE III SUBUNIT RPC10"/>
    <property type="match status" value="1"/>
</dbReference>
<dbReference type="FunFam" id="2.20.25.10:FF:000005">
    <property type="entry name" value="DNA-directed RNA polymerase subunit"/>
    <property type="match status" value="1"/>
</dbReference>
<feature type="zinc finger region" description="C4-type" evidence="11">
    <location>
        <begin position="5"/>
        <end position="28"/>
    </location>
</feature>
<dbReference type="PANTHER" id="PTHR11239">
    <property type="entry name" value="DNA-DIRECTED RNA POLYMERASE"/>
    <property type="match status" value="1"/>
</dbReference>
<dbReference type="CDD" id="cd10509">
    <property type="entry name" value="Zn-ribbon_RPC11"/>
    <property type="match status" value="1"/>
</dbReference>
<evidence type="ECO:0000256" key="3">
    <source>
        <dbReference type="ARBA" id="ARBA00022723"/>
    </source>
</evidence>
<dbReference type="GO" id="GO:0003676">
    <property type="term" value="F:nucleic acid binding"/>
    <property type="evidence" value="ECO:0007669"/>
    <property type="project" value="InterPro"/>
</dbReference>
<feature type="binding site" evidence="10">
    <location>
        <position position="74"/>
    </location>
    <ligand>
        <name>Zn(2+)</name>
        <dbReference type="ChEBI" id="CHEBI:29105"/>
        <label>2</label>
    </ligand>
</feature>
<evidence type="ECO:0000256" key="8">
    <source>
        <dbReference type="ARBA" id="ARBA00023242"/>
    </source>
</evidence>
<dbReference type="GO" id="GO:0005666">
    <property type="term" value="C:RNA polymerase III complex"/>
    <property type="evidence" value="ECO:0007669"/>
    <property type="project" value="TreeGrafter"/>
</dbReference>
<dbReference type="GO" id="GO:0006386">
    <property type="term" value="P:termination of RNA polymerase III transcription"/>
    <property type="evidence" value="ECO:0007669"/>
    <property type="project" value="UniProtKB-ARBA"/>
</dbReference>
<keyword evidence="2 9" id="KW-0240">DNA-directed RNA polymerase</keyword>
<feature type="binding site" evidence="10">
    <location>
        <position position="71"/>
    </location>
    <ligand>
        <name>Zn(2+)</name>
        <dbReference type="ChEBI" id="CHEBI:29105"/>
        <label>2</label>
    </ligand>
</feature>
<dbReference type="AlphaFoldDB" id="A0AAN6GFX0"/>
<evidence type="ECO:0000256" key="6">
    <source>
        <dbReference type="ARBA" id="ARBA00023015"/>
    </source>
</evidence>
<dbReference type="GO" id="GO:0008270">
    <property type="term" value="F:zinc ion binding"/>
    <property type="evidence" value="ECO:0007669"/>
    <property type="project" value="UniProtKB-KW"/>
</dbReference>
<dbReference type="SMART" id="SM00440">
    <property type="entry name" value="ZnF_C2C2"/>
    <property type="match status" value="1"/>
</dbReference>
<dbReference type="InterPro" id="IPR001222">
    <property type="entry name" value="Znf_TFIIS"/>
</dbReference>
<feature type="binding site" evidence="10">
    <location>
        <position position="25"/>
    </location>
    <ligand>
        <name>Zn(2+)</name>
        <dbReference type="ChEBI" id="CHEBI:29105"/>
        <label>1</label>
    </ligand>
</feature>
<gene>
    <name evidence="14" type="primary">RPC11</name>
    <name evidence="14" type="ORF">OC842_002438</name>
</gene>
<dbReference type="InterPro" id="IPR001529">
    <property type="entry name" value="Zn_ribbon_RPB9"/>
</dbReference>
<dbReference type="Proteomes" id="UP001176521">
    <property type="component" value="Unassembled WGS sequence"/>
</dbReference>
<dbReference type="GO" id="GO:0003899">
    <property type="term" value="F:DNA-directed RNA polymerase activity"/>
    <property type="evidence" value="ECO:0007669"/>
    <property type="project" value="InterPro"/>
</dbReference>
<feature type="binding site" evidence="10">
    <location>
        <position position="99"/>
    </location>
    <ligand>
        <name>Zn(2+)</name>
        <dbReference type="ChEBI" id="CHEBI:29105"/>
        <label>2</label>
    </ligand>
</feature>
<evidence type="ECO:0000256" key="1">
    <source>
        <dbReference type="ARBA" id="ARBA00004123"/>
    </source>
</evidence>
<comment type="function">
    <text evidence="9">DNA-dependent RNA polymerase catalyzes the transcription of DNA into RNA using the four ribonucleoside triphosphates as substrates.</text>
</comment>
<name>A0AAN6GFX0_9BASI</name>
<dbReference type="PROSITE" id="PS00466">
    <property type="entry name" value="ZF_TFIIS_1"/>
    <property type="match status" value="1"/>
</dbReference>
<keyword evidence="15" id="KW-1185">Reference proteome</keyword>
<comment type="subcellular location">
    <subcellularLocation>
        <location evidence="1 9">Nucleus</location>
    </subcellularLocation>
</comment>
<keyword evidence="6" id="KW-0805">Transcription regulation</keyword>
<organism evidence="14 15">
    <name type="scientific">Tilletia horrida</name>
    <dbReference type="NCBI Taxonomy" id="155126"/>
    <lineage>
        <taxon>Eukaryota</taxon>
        <taxon>Fungi</taxon>
        <taxon>Dikarya</taxon>
        <taxon>Basidiomycota</taxon>
        <taxon>Ustilaginomycotina</taxon>
        <taxon>Exobasidiomycetes</taxon>
        <taxon>Tilletiales</taxon>
        <taxon>Tilletiaceae</taxon>
        <taxon>Tilletia</taxon>
    </lineage>
</organism>
<feature type="domain" description="TFIIS-type" evidence="13">
    <location>
        <begin position="67"/>
        <end position="109"/>
    </location>
</feature>
<dbReference type="SMART" id="SM00661">
    <property type="entry name" value="RPOL9"/>
    <property type="match status" value="1"/>
</dbReference>